<sequence>MSPCVRPDSQSVGQNMRLKRFLIQTAIFSKAQVGVDIDCPPSSQGASGVPRTHDRRVHADLRVYVLATVPPILRII</sequence>
<organism evidence="1 2">
    <name type="scientific">Plakobranchus ocellatus</name>
    <dbReference type="NCBI Taxonomy" id="259542"/>
    <lineage>
        <taxon>Eukaryota</taxon>
        <taxon>Metazoa</taxon>
        <taxon>Spiralia</taxon>
        <taxon>Lophotrochozoa</taxon>
        <taxon>Mollusca</taxon>
        <taxon>Gastropoda</taxon>
        <taxon>Heterobranchia</taxon>
        <taxon>Euthyneura</taxon>
        <taxon>Panpulmonata</taxon>
        <taxon>Sacoglossa</taxon>
        <taxon>Placobranchoidea</taxon>
        <taxon>Plakobranchidae</taxon>
        <taxon>Plakobranchus</taxon>
    </lineage>
</organism>
<accession>A0AAV4CMN2</accession>
<evidence type="ECO:0000313" key="2">
    <source>
        <dbReference type="Proteomes" id="UP000735302"/>
    </source>
</evidence>
<proteinExistence type="predicted"/>
<reference evidence="1 2" key="1">
    <citation type="journal article" date="2021" name="Elife">
        <title>Chloroplast acquisition without the gene transfer in kleptoplastic sea slugs, Plakobranchus ocellatus.</title>
        <authorList>
            <person name="Maeda T."/>
            <person name="Takahashi S."/>
            <person name="Yoshida T."/>
            <person name="Shimamura S."/>
            <person name="Takaki Y."/>
            <person name="Nagai Y."/>
            <person name="Toyoda A."/>
            <person name="Suzuki Y."/>
            <person name="Arimoto A."/>
            <person name="Ishii H."/>
            <person name="Satoh N."/>
            <person name="Nishiyama T."/>
            <person name="Hasebe M."/>
            <person name="Maruyama T."/>
            <person name="Minagawa J."/>
            <person name="Obokata J."/>
            <person name="Shigenobu S."/>
        </authorList>
    </citation>
    <scope>NUCLEOTIDE SEQUENCE [LARGE SCALE GENOMIC DNA]</scope>
</reference>
<name>A0AAV4CMN2_9GAST</name>
<protein>
    <submittedName>
        <fullName evidence="1">Uncharacterized protein</fullName>
    </submittedName>
</protein>
<dbReference type="AlphaFoldDB" id="A0AAV4CMN2"/>
<keyword evidence="2" id="KW-1185">Reference proteome</keyword>
<dbReference type="EMBL" id="BLXT01006630">
    <property type="protein sequence ID" value="GFO32593.1"/>
    <property type="molecule type" value="Genomic_DNA"/>
</dbReference>
<dbReference type="Proteomes" id="UP000735302">
    <property type="component" value="Unassembled WGS sequence"/>
</dbReference>
<comment type="caution">
    <text evidence="1">The sequence shown here is derived from an EMBL/GenBank/DDBJ whole genome shotgun (WGS) entry which is preliminary data.</text>
</comment>
<evidence type="ECO:0000313" key="1">
    <source>
        <dbReference type="EMBL" id="GFO32593.1"/>
    </source>
</evidence>
<gene>
    <name evidence="1" type="ORF">PoB_005909800</name>
</gene>